<dbReference type="InterPro" id="IPR014743">
    <property type="entry name" value="Cl-channel_core"/>
</dbReference>
<evidence type="ECO:0000256" key="5">
    <source>
        <dbReference type="SAM" id="Phobius"/>
    </source>
</evidence>
<keyword evidence="4 5" id="KW-0472">Membrane</keyword>
<gene>
    <name evidence="6" type="primary">clcA</name>
    <name evidence="6" type="ORF">NMY3_01057</name>
</gene>
<feature type="transmembrane region" description="Helical" evidence="5">
    <location>
        <begin position="50"/>
        <end position="74"/>
    </location>
</feature>
<evidence type="ECO:0000313" key="7">
    <source>
        <dbReference type="Proteomes" id="UP000058925"/>
    </source>
</evidence>
<dbReference type="PANTHER" id="PTHR43427">
    <property type="entry name" value="CHLORIDE CHANNEL PROTEIN CLC-E"/>
    <property type="match status" value="1"/>
</dbReference>
<feature type="transmembrane region" description="Helical" evidence="5">
    <location>
        <begin position="148"/>
        <end position="175"/>
    </location>
</feature>
<dbReference type="GO" id="GO:0016020">
    <property type="term" value="C:membrane"/>
    <property type="evidence" value="ECO:0007669"/>
    <property type="project" value="UniProtKB-SubCell"/>
</dbReference>
<dbReference type="AlphaFoldDB" id="A0A654M6Y4"/>
<feature type="transmembrane region" description="Helical" evidence="5">
    <location>
        <begin position="329"/>
        <end position="350"/>
    </location>
</feature>
<keyword evidence="3 5" id="KW-1133">Transmembrane helix</keyword>
<sequence length="420" mass="44458">MTTETDIPSKNDYYILMVYAALFGALSALLTVGYITLYSQGVKLFEQVSLMVLNINIWPLVLLTIAGALIGLVIKFIGHNGGLGIAQTEYAQTGRINPRKVPSIILQGFISLWSGAPIGPEGPLVFLTGGFGTFLSERLKLKKNDVQVLVYSSIAGAFGGFFGSPVIGAVGAIEYMFIKELDLNRHLIPGLLAAAVGYAVYSAILQDSFLGIYSFPDYASPRLIDMWWALLVGIIAGFVGIMFKIVFGIVQRVFARLAKRPVSCAIIGGIVIGLIGTFLPLTLYSGQDQLLQIIHNPATYGIGLLLIMVLVKTLITSTSFSTGFEGGPIFPLLFIGGCLGLAISKGLTFIPEGIGVTVGMAAVACAVFPLPLTIALLLGFMGGQTDLLPVIVIGAVTGFLISKAITPLLPKPHSGPTSNE</sequence>
<comment type="subcellular location">
    <subcellularLocation>
        <location evidence="1">Membrane</location>
        <topology evidence="1">Multi-pass membrane protein</topology>
    </subcellularLocation>
</comment>
<accession>A0A654M6Y4</accession>
<dbReference type="SUPFAM" id="SSF81340">
    <property type="entry name" value="Clc chloride channel"/>
    <property type="match status" value="1"/>
</dbReference>
<dbReference type="InterPro" id="IPR001807">
    <property type="entry name" value="ClC"/>
</dbReference>
<dbReference type="CDD" id="cd00400">
    <property type="entry name" value="Voltage_gated_ClC"/>
    <property type="match status" value="1"/>
</dbReference>
<feature type="transmembrane region" description="Helical" evidence="5">
    <location>
        <begin position="298"/>
        <end position="317"/>
    </location>
</feature>
<name>A0A654M6Y4_9ARCH</name>
<keyword evidence="2 5" id="KW-0812">Transmembrane</keyword>
<dbReference type="KEGG" id="taa:NMY3_01057"/>
<dbReference type="Gene3D" id="1.10.3080.10">
    <property type="entry name" value="Clc chloride channel"/>
    <property type="match status" value="1"/>
</dbReference>
<dbReference type="Pfam" id="PF00654">
    <property type="entry name" value="Voltage_CLC"/>
    <property type="match status" value="1"/>
</dbReference>
<evidence type="ECO:0000256" key="1">
    <source>
        <dbReference type="ARBA" id="ARBA00004141"/>
    </source>
</evidence>
<dbReference type="InterPro" id="IPR050368">
    <property type="entry name" value="ClC-type_chloride_channel"/>
</dbReference>
<feature type="transmembrane region" description="Helical" evidence="5">
    <location>
        <begin position="356"/>
        <end position="380"/>
    </location>
</feature>
<evidence type="ECO:0000256" key="3">
    <source>
        <dbReference type="ARBA" id="ARBA00022989"/>
    </source>
</evidence>
<feature type="transmembrane region" description="Helical" evidence="5">
    <location>
        <begin position="187"/>
        <end position="206"/>
    </location>
</feature>
<evidence type="ECO:0000256" key="4">
    <source>
        <dbReference type="ARBA" id="ARBA00023136"/>
    </source>
</evidence>
<feature type="transmembrane region" description="Helical" evidence="5">
    <location>
        <begin position="387"/>
        <end position="409"/>
    </location>
</feature>
<keyword evidence="7" id="KW-1185">Reference proteome</keyword>
<protein>
    <submittedName>
        <fullName evidence="6">H(+)/Cl(-) exchange transporter ClcA</fullName>
    </submittedName>
</protein>
<evidence type="ECO:0000256" key="2">
    <source>
        <dbReference type="ARBA" id="ARBA00022692"/>
    </source>
</evidence>
<dbReference type="GO" id="GO:0015108">
    <property type="term" value="F:chloride transmembrane transporter activity"/>
    <property type="evidence" value="ECO:0007669"/>
    <property type="project" value="InterPro"/>
</dbReference>
<feature type="transmembrane region" description="Helical" evidence="5">
    <location>
        <begin position="262"/>
        <end position="286"/>
    </location>
</feature>
<feature type="transmembrane region" description="Helical" evidence="5">
    <location>
        <begin position="226"/>
        <end position="250"/>
    </location>
</feature>
<proteinExistence type="predicted"/>
<reference evidence="7" key="1">
    <citation type="submission" date="2015-10" db="EMBL/GenBank/DDBJ databases">
        <title>Niche specialization of a soil ammonia-oxidizing archaeon, Candidatus Nitrosocosmicus oleophilus.</title>
        <authorList>
            <person name="Jung M.-Y."/>
            <person name="Rhee S.-K."/>
        </authorList>
    </citation>
    <scope>NUCLEOTIDE SEQUENCE [LARGE SCALE GENOMIC DNA]</scope>
    <source>
        <strain evidence="7">MY3</strain>
    </source>
</reference>
<organism evidence="6 7">
    <name type="scientific">Candidatus Nitrosocosmicus oleophilus</name>
    <dbReference type="NCBI Taxonomy" id="1353260"/>
    <lineage>
        <taxon>Archaea</taxon>
        <taxon>Nitrososphaerota</taxon>
        <taxon>Nitrososphaeria</taxon>
        <taxon>Nitrososphaerales</taxon>
        <taxon>Nitrososphaeraceae</taxon>
        <taxon>Candidatus Nitrosocosmicus</taxon>
    </lineage>
</organism>
<dbReference type="EMBL" id="CP012850">
    <property type="protein sequence ID" value="ALI35262.1"/>
    <property type="molecule type" value="Genomic_DNA"/>
</dbReference>
<dbReference type="PRINTS" id="PR00762">
    <property type="entry name" value="CLCHANNEL"/>
</dbReference>
<dbReference type="PANTHER" id="PTHR43427:SF12">
    <property type="entry name" value="CHLORIDE TRANSPORTER"/>
    <property type="match status" value="1"/>
</dbReference>
<dbReference type="Proteomes" id="UP000058925">
    <property type="component" value="Chromosome"/>
</dbReference>
<evidence type="ECO:0000313" key="6">
    <source>
        <dbReference type="EMBL" id="ALI35262.1"/>
    </source>
</evidence>
<feature type="transmembrane region" description="Helical" evidence="5">
    <location>
        <begin position="13"/>
        <end position="38"/>
    </location>
</feature>